<sequence>MAIKVIFVGPMGAGKTTAIRTISDFDPISTEAKNSDRASVDKAFTTVAMDYGELTLDSDRKLTLYGVPGQKHFDFIWPIVANGALGGALLLDCSRDDWQESLLYYVDSFRDLADTGSLVLALNRAADEDGVADSVIQLCEKIDLALPFFFTDPRNKDDVYLLLEALAINAELDSELYGDMH</sequence>
<evidence type="ECO:0000313" key="2">
    <source>
        <dbReference type="Proteomes" id="UP001409585"/>
    </source>
</evidence>
<dbReference type="EMBL" id="BAABLX010000079">
    <property type="protein sequence ID" value="GAA4960456.1"/>
    <property type="molecule type" value="Genomic_DNA"/>
</dbReference>
<dbReference type="InterPro" id="IPR052705">
    <property type="entry name" value="Gliding_Motility_GTPase"/>
</dbReference>
<organism evidence="1 2">
    <name type="scientific">Halioxenophilus aromaticivorans</name>
    <dbReference type="NCBI Taxonomy" id="1306992"/>
    <lineage>
        <taxon>Bacteria</taxon>
        <taxon>Pseudomonadati</taxon>
        <taxon>Pseudomonadota</taxon>
        <taxon>Gammaproteobacteria</taxon>
        <taxon>Alteromonadales</taxon>
        <taxon>Alteromonadaceae</taxon>
        <taxon>Halioxenophilus</taxon>
    </lineage>
</organism>
<dbReference type="PANTHER" id="PTHR42708">
    <property type="entry name" value="ATP/GTP-BINDING PROTEIN-RELATED"/>
    <property type="match status" value="1"/>
</dbReference>
<evidence type="ECO:0000313" key="1">
    <source>
        <dbReference type="EMBL" id="GAA4960456.1"/>
    </source>
</evidence>
<dbReference type="Proteomes" id="UP001409585">
    <property type="component" value="Unassembled WGS sequence"/>
</dbReference>
<dbReference type="PANTHER" id="PTHR42708:SF1">
    <property type="entry name" value="GLIDING MOTILITY PROTEIN MGLA"/>
    <property type="match status" value="1"/>
</dbReference>
<dbReference type="Gene3D" id="3.40.50.300">
    <property type="entry name" value="P-loop containing nucleotide triphosphate hydrolases"/>
    <property type="match status" value="1"/>
</dbReference>
<name>A0AAV3UA64_9ALTE</name>
<dbReference type="SUPFAM" id="SSF52540">
    <property type="entry name" value="P-loop containing nucleoside triphosphate hydrolases"/>
    <property type="match status" value="1"/>
</dbReference>
<keyword evidence="2" id="KW-1185">Reference proteome</keyword>
<reference evidence="2" key="1">
    <citation type="journal article" date="2019" name="Int. J. Syst. Evol. Microbiol.">
        <title>The Global Catalogue of Microorganisms (GCM) 10K type strain sequencing project: providing services to taxonomists for standard genome sequencing and annotation.</title>
        <authorList>
            <consortium name="The Broad Institute Genomics Platform"/>
            <consortium name="The Broad Institute Genome Sequencing Center for Infectious Disease"/>
            <person name="Wu L."/>
            <person name="Ma J."/>
        </authorList>
    </citation>
    <scope>NUCLEOTIDE SEQUENCE [LARGE SCALE GENOMIC DNA]</scope>
    <source>
        <strain evidence="2">JCM 19134</strain>
    </source>
</reference>
<dbReference type="InterPro" id="IPR027417">
    <property type="entry name" value="P-loop_NTPase"/>
</dbReference>
<dbReference type="CDD" id="cd00882">
    <property type="entry name" value="Ras_like_GTPase"/>
    <property type="match status" value="1"/>
</dbReference>
<comment type="caution">
    <text evidence="1">The sequence shown here is derived from an EMBL/GenBank/DDBJ whole genome shotgun (WGS) entry which is preliminary data.</text>
</comment>
<proteinExistence type="predicted"/>
<dbReference type="AlphaFoldDB" id="A0AAV3UA64"/>
<gene>
    <name evidence="1" type="ORF">GCM10025791_47230</name>
</gene>
<protein>
    <submittedName>
        <fullName evidence="1">ATP/GTP-binding protein</fullName>
    </submittedName>
</protein>
<accession>A0AAV3UA64</accession>
<dbReference type="RefSeq" id="WP_345427862.1">
    <property type="nucleotide sequence ID" value="NZ_AP031496.1"/>
</dbReference>